<dbReference type="PIRSF" id="PIRSF036492">
    <property type="entry name" value="ALDH"/>
    <property type="match status" value="1"/>
</dbReference>
<dbReference type="GO" id="GO:0006081">
    <property type="term" value="P:aldehyde metabolic process"/>
    <property type="evidence" value="ECO:0007669"/>
    <property type="project" value="InterPro"/>
</dbReference>
<dbReference type="PROSITE" id="PS00687">
    <property type="entry name" value="ALDEHYDE_DEHYDR_GLU"/>
    <property type="match status" value="1"/>
</dbReference>
<dbReference type="Proteomes" id="UP000273145">
    <property type="component" value="Chromosome"/>
</dbReference>
<gene>
    <name evidence="9" type="ORF">EIM92_16485</name>
</gene>
<dbReference type="InterPro" id="IPR016163">
    <property type="entry name" value="Ald_DH_C"/>
</dbReference>
<evidence type="ECO:0000256" key="2">
    <source>
        <dbReference type="ARBA" id="ARBA00023002"/>
    </source>
</evidence>
<evidence type="ECO:0000256" key="6">
    <source>
        <dbReference type="PROSITE-ProRule" id="PRU10007"/>
    </source>
</evidence>
<evidence type="ECO:0000259" key="8">
    <source>
        <dbReference type="Pfam" id="PF00171"/>
    </source>
</evidence>
<reference evidence="9 10" key="1">
    <citation type="submission" date="2018-11" db="EMBL/GenBank/DDBJ databases">
        <title>Genome sequencing of Paenibacillus lentus DSM25539(T).</title>
        <authorList>
            <person name="Kook J.-K."/>
            <person name="Park S.-N."/>
            <person name="Lim Y.K."/>
        </authorList>
    </citation>
    <scope>NUCLEOTIDE SEQUENCE [LARGE SCALE GENOMIC DNA]</scope>
    <source>
        <strain evidence="9 10">DSM 25539</strain>
    </source>
</reference>
<dbReference type="Gene3D" id="3.40.309.10">
    <property type="entry name" value="Aldehyde Dehydrogenase, Chain A, domain 2"/>
    <property type="match status" value="1"/>
</dbReference>
<dbReference type="InterPro" id="IPR012394">
    <property type="entry name" value="Aldehyde_DH_NAD(P)"/>
</dbReference>
<name>A0A3S8RX48_9BACL</name>
<dbReference type="SUPFAM" id="SSF53720">
    <property type="entry name" value="ALDH-like"/>
    <property type="match status" value="1"/>
</dbReference>
<evidence type="ECO:0000256" key="1">
    <source>
        <dbReference type="ARBA" id="ARBA00009986"/>
    </source>
</evidence>
<dbReference type="KEGG" id="plen:EIM92_16485"/>
<evidence type="ECO:0000313" key="10">
    <source>
        <dbReference type="Proteomes" id="UP000273145"/>
    </source>
</evidence>
<dbReference type="InterPro" id="IPR015590">
    <property type="entry name" value="Aldehyde_DH_dom"/>
</dbReference>
<evidence type="ECO:0000313" key="9">
    <source>
        <dbReference type="EMBL" id="AZK47548.1"/>
    </source>
</evidence>
<dbReference type="InterPro" id="IPR029510">
    <property type="entry name" value="Ald_DH_CS_GLU"/>
</dbReference>
<feature type="domain" description="Aldehyde dehydrogenase" evidence="8">
    <location>
        <begin position="3"/>
        <end position="435"/>
    </location>
</feature>
<dbReference type="InterPro" id="IPR016162">
    <property type="entry name" value="Ald_DH_N"/>
</dbReference>
<protein>
    <recommendedName>
        <fullName evidence="4">Aldehyde dehydrogenase</fullName>
    </recommendedName>
</protein>
<dbReference type="Pfam" id="PF00171">
    <property type="entry name" value="Aldedh"/>
    <property type="match status" value="1"/>
</dbReference>
<evidence type="ECO:0000256" key="3">
    <source>
        <dbReference type="ARBA" id="ARBA00023027"/>
    </source>
</evidence>
<dbReference type="EMBL" id="CP034248">
    <property type="protein sequence ID" value="AZK47548.1"/>
    <property type="molecule type" value="Genomic_DNA"/>
</dbReference>
<keyword evidence="2 4" id="KW-0560">Oxidoreductase</keyword>
<dbReference type="RefSeq" id="WP_125083573.1">
    <property type="nucleotide sequence ID" value="NZ_CP034248.1"/>
</dbReference>
<evidence type="ECO:0000256" key="5">
    <source>
        <dbReference type="PIRSR" id="PIRSR036492-1"/>
    </source>
</evidence>
<accession>A0A3S8RX48</accession>
<organism evidence="9 10">
    <name type="scientific">Paenibacillus lentus</name>
    <dbReference type="NCBI Taxonomy" id="1338368"/>
    <lineage>
        <taxon>Bacteria</taxon>
        <taxon>Bacillati</taxon>
        <taxon>Bacillota</taxon>
        <taxon>Bacilli</taxon>
        <taxon>Bacillales</taxon>
        <taxon>Paenibacillaceae</taxon>
        <taxon>Paenibacillus</taxon>
    </lineage>
</organism>
<proteinExistence type="inferred from homology"/>
<evidence type="ECO:0000256" key="7">
    <source>
        <dbReference type="RuleBase" id="RU003345"/>
    </source>
</evidence>
<dbReference type="OrthoDB" id="9762913at2"/>
<dbReference type="GO" id="GO:0004029">
    <property type="term" value="F:aldehyde dehydrogenase (NAD+) activity"/>
    <property type="evidence" value="ECO:0007669"/>
    <property type="project" value="TreeGrafter"/>
</dbReference>
<dbReference type="Gene3D" id="3.40.605.10">
    <property type="entry name" value="Aldehyde Dehydrogenase, Chain A, domain 1"/>
    <property type="match status" value="1"/>
</dbReference>
<dbReference type="CDD" id="cd07136">
    <property type="entry name" value="ALDH_YwdH-P39616"/>
    <property type="match status" value="1"/>
</dbReference>
<dbReference type="GO" id="GO:0005737">
    <property type="term" value="C:cytoplasm"/>
    <property type="evidence" value="ECO:0007669"/>
    <property type="project" value="TreeGrafter"/>
</dbReference>
<dbReference type="InterPro" id="IPR016161">
    <property type="entry name" value="Ald_DH/histidinol_DH"/>
</dbReference>
<comment type="similarity">
    <text evidence="1 4 7">Belongs to the aldehyde dehydrogenase family.</text>
</comment>
<dbReference type="PANTHER" id="PTHR43570">
    <property type="entry name" value="ALDEHYDE DEHYDROGENASE"/>
    <property type="match status" value="1"/>
</dbReference>
<evidence type="ECO:0000256" key="4">
    <source>
        <dbReference type="PIRNR" id="PIRNR036492"/>
    </source>
</evidence>
<dbReference type="FunFam" id="3.40.605.10:FF:000004">
    <property type="entry name" value="Aldehyde dehydrogenase"/>
    <property type="match status" value="1"/>
</dbReference>
<sequence length="463" mass="52158">MDNITSNQVDQILQAHRRYFHNGNTRSISFRLEQLKKLSDAIKRHEQTLLSALYKDLRKSEFEAYTTEIGYTQSSLRYTMKQLRKWAKPQKVRTPFYHVGSKSYMYKEPYGIILIIGPFNYPFQLLIEPLIGAIAAGNCVVLKPSENTPTVAAAVKQLIQETFDEDYIRVIEGERDTTSALIHAPFDYIFFTGSVPVGRIVMEAAAKNLVPVTLELGGKSPVIVERTADISAAAKKIIWGKMINTGQTCIAPDYVLAHSDIKDEFIEKMKEAITSFYGSDASQSSDYGRIVNGRQFDRLAAILEKDQENVIWGGKTDREDLYIEPTLLHTTSWSDAAMQEEIFGPILPIMGFEQLEDAIQMIISRPKPLGLYLFTNDKSVENEVLTRVSFGGGCINDTITHVANPHLPFGGVGEAGIGAYHGKFSFDLFSHTKSIMKKSTKFDMNILFPPYGDNVKWIRKLLR</sequence>
<dbReference type="PANTHER" id="PTHR43570:SF16">
    <property type="entry name" value="ALDEHYDE DEHYDROGENASE TYPE III, ISOFORM Q"/>
    <property type="match status" value="1"/>
</dbReference>
<keyword evidence="10" id="KW-1185">Reference proteome</keyword>
<keyword evidence="3" id="KW-0520">NAD</keyword>
<feature type="active site" evidence="5 6">
    <location>
        <position position="215"/>
    </location>
</feature>
<dbReference type="FunFam" id="3.40.309.10:FF:000003">
    <property type="entry name" value="Aldehyde dehydrogenase"/>
    <property type="match status" value="1"/>
</dbReference>
<dbReference type="AlphaFoldDB" id="A0A3S8RX48"/>
<feature type="active site" evidence="5">
    <location>
        <position position="249"/>
    </location>
</feature>